<feature type="chain" id="PRO_5047035039" evidence="1">
    <location>
        <begin position="23"/>
        <end position="181"/>
    </location>
</feature>
<dbReference type="PROSITE" id="PS51352">
    <property type="entry name" value="THIOREDOXIN_2"/>
    <property type="match status" value="1"/>
</dbReference>
<reference evidence="3 4" key="1">
    <citation type="submission" date="2021-07" db="EMBL/GenBank/DDBJ databases">
        <title>Whole Genome Sequence of Nocardia Iowensis.</title>
        <authorList>
            <person name="Lamm A."/>
            <person name="Collins-Fairclough A.M."/>
            <person name="Bunk B."/>
            <person name="Sproer C."/>
        </authorList>
    </citation>
    <scope>NUCLEOTIDE SEQUENCE [LARGE SCALE GENOMIC DNA]</scope>
    <source>
        <strain evidence="3 4">NRRL 5646</strain>
    </source>
</reference>
<evidence type="ECO:0000256" key="1">
    <source>
        <dbReference type="SAM" id="SignalP"/>
    </source>
</evidence>
<dbReference type="PANTHER" id="PTHR42852:SF17">
    <property type="entry name" value="THIOREDOXIN-LIKE PROTEIN HI_1115"/>
    <property type="match status" value="1"/>
</dbReference>
<keyword evidence="1" id="KW-0732">Signal</keyword>
<dbReference type="EMBL" id="CP078145">
    <property type="protein sequence ID" value="QXN88401.1"/>
    <property type="molecule type" value="Genomic_DNA"/>
</dbReference>
<dbReference type="PANTHER" id="PTHR42852">
    <property type="entry name" value="THIOL:DISULFIDE INTERCHANGE PROTEIN DSBE"/>
    <property type="match status" value="1"/>
</dbReference>
<dbReference type="InterPro" id="IPR050553">
    <property type="entry name" value="Thioredoxin_ResA/DsbE_sf"/>
</dbReference>
<dbReference type="Proteomes" id="UP000694257">
    <property type="component" value="Chromosome"/>
</dbReference>
<proteinExistence type="predicted"/>
<evidence type="ECO:0000313" key="3">
    <source>
        <dbReference type="EMBL" id="QXN88401.1"/>
    </source>
</evidence>
<protein>
    <submittedName>
        <fullName evidence="3">Redoxin domain-containing protein</fullName>
    </submittedName>
</protein>
<feature type="domain" description="Thioredoxin" evidence="2">
    <location>
        <begin position="44"/>
        <end position="181"/>
    </location>
</feature>
<feature type="signal peptide" evidence="1">
    <location>
        <begin position="1"/>
        <end position="22"/>
    </location>
</feature>
<gene>
    <name evidence="3" type="ORF">KV110_22650</name>
</gene>
<organism evidence="3 4">
    <name type="scientific">Nocardia iowensis</name>
    <dbReference type="NCBI Taxonomy" id="204891"/>
    <lineage>
        <taxon>Bacteria</taxon>
        <taxon>Bacillati</taxon>
        <taxon>Actinomycetota</taxon>
        <taxon>Actinomycetes</taxon>
        <taxon>Mycobacteriales</taxon>
        <taxon>Nocardiaceae</taxon>
        <taxon>Nocardia</taxon>
    </lineage>
</organism>
<dbReference type="PROSITE" id="PS51257">
    <property type="entry name" value="PROKAR_LIPOPROTEIN"/>
    <property type="match status" value="1"/>
</dbReference>
<name>A0ABX8RGD5_NOCIO</name>
<dbReference type="InterPro" id="IPR013766">
    <property type="entry name" value="Thioredoxin_domain"/>
</dbReference>
<dbReference type="RefSeq" id="WP_218469284.1">
    <property type="nucleotide sequence ID" value="NZ_BAABJN010000008.1"/>
</dbReference>
<sequence>MKIGQGVLLLAAALLVTGCVGSGEDTNPAVASSARSAAQISSSAGPGAPVPEPLRFTARTVDGAEFFGASLVGKPVVLWFWAPGCPDCRTEAPRVAEAARTHPDVQFVGVAAGDQIPAMRAFAADHALPFASIADTDGSVSQRFRVTDHPAFVFVSKYTEVDTVPGTLSEPELTARIASLD</sequence>
<evidence type="ECO:0000313" key="4">
    <source>
        <dbReference type="Proteomes" id="UP000694257"/>
    </source>
</evidence>
<keyword evidence="4" id="KW-1185">Reference proteome</keyword>
<evidence type="ECO:0000259" key="2">
    <source>
        <dbReference type="PROSITE" id="PS51352"/>
    </source>
</evidence>
<accession>A0ABX8RGD5</accession>
<dbReference type="Pfam" id="PF00578">
    <property type="entry name" value="AhpC-TSA"/>
    <property type="match status" value="1"/>
</dbReference>
<dbReference type="InterPro" id="IPR000866">
    <property type="entry name" value="AhpC/TSA"/>
</dbReference>